<reference evidence="4 5" key="1">
    <citation type="submission" date="2015-10" db="EMBL/GenBank/DDBJ databases">
        <title>Conservation of the essential genome among Caulobacter and Brevundimonas species.</title>
        <authorList>
            <person name="Scott D."/>
            <person name="Ely B."/>
        </authorList>
    </citation>
    <scope>NUCLEOTIDE SEQUENCE [LARGE SCALE GENOMIC DNA]</scope>
    <source>
        <strain evidence="4 5">CB4</strain>
    </source>
</reference>
<evidence type="ECO:0000313" key="4">
    <source>
        <dbReference type="EMBL" id="ALL12602.1"/>
    </source>
</evidence>
<organism evidence="4 5">
    <name type="scientific">Caulobacter henricii</name>
    <dbReference type="NCBI Taxonomy" id="69395"/>
    <lineage>
        <taxon>Bacteria</taxon>
        <taxon>Pseudomonadati</taxon>
        <taxon>Pseudomonadota</taxon>
        <taxon>Alphaproteobacteria</taxon>
        <taxon>Caulobacterales</taxon>
        <taxon>Caulobacteraceae</taxon>
        <taxon>Caulobacter</taxon>
    </lineage>
</organism>
<dbReference type="RefSeq" id="WP_062144638.1">
    <property type="nucleotide sequence ID" value="NZ_CP013002.1"/>
</dbReference>
<feature type="coiled-coil region" evidence="1">
    <location>
        <begin position="102"/>
        <end position="129"/>
    </location>
</feature>
<dbReference type="OrthoDB" id="7190530at2"/>
<dbReference type="STRING" id="69395.AQ619_04090"/>
<evidence type="ECO:0008006" key="6">
    <source>
        <dbReference type="Google" id="ProtNLM"/>
    </source>
</evidence>
<dbReference type="InterPro" id="IPR025961">
    <property type="entry name" value="Metal_resist"/>
</dbReference>
<proteinExistence type="predicted"/>
<accession>A0A0N7JH74</accession>
<dbReference type="AlphaFoldDB" id="A0A0N7JH74"/>
<dbReference type="Pfam" id="PF13801">
    <property type="entry name" value="Metal_resist"/>
    <property type="match status" value="1"/>
</dbReference>
<evidence type="ECO:0000256" key="1">
    <source>
        <dbReference type="SAM" id="Coils"/>
    </source>
</evidence>
<evidence type="ECO:0000256" key="2">
    <source>
        <dbReference type="SAM" id="MobiDB-lite"/>
    </source>
</evidence>
<dbReference type="Proteomes" id="UP000056905">
    <property type="component" value="Chromosome"/>
</dbReference>
<name>A0A0N7JH74_9CAUL</name>
<evidence type="ECO:0000313" key="5">
    <source>
        <dbReference type="Proteomes" id="UP000056905"/>
    </source>
</evidence>
<evidence type="ECO:0000256" key="3">
    <source>
        <dbReference type="SAM" id="Phobius"/>
    </source>
</evidence>
<keyword evidence="3" id="KW-1133">Transmembrane helix</keyword>
<dbReference type="EMBL" id="CP013002">
    <property type="protein sequence ID" value="ALL12602.1"/>
    <property type="molecule type" value="Genomic_DNA"/>
</dbReference>
<keyword evidence="3" id="KW-0472">Membrane</keyword>
<sequence length="201" mass="21402">MIAQRPLLIGLIVSAALNLFLIGGIAGALWMRPSAPSAVQKAPGPMPMERPVGTGTAPDPAPVLQDRPQADPAMSRPVARPSDPPARPALWTAGKDLSPETRQALRRTLRDANQRNRALTRQAQAERQAAIQLFRSGPYDPADVSKRLGAARALDLEARGNVESAVARFAATLSPAERATLADGLARVYAPRQKGAKPQED</sequence>
<gene>
    <name evidence="4" type="ORF">AQ619_04090</name>
</gene>
<feature type="transmembrane region" description="Helical" evidence="3">
    <location>
        <begin position="7"/>
        <end position="31"/>
    </location>
</feature>
<protein>
    <recommendedName>
        <fullName evidence="6">Periplasmic heavy metal sensor</fullName>
    </recommendedName>
</protein>
<keyword evidence="5" id="KW-1185">Reference proteome</keyword>
<keyword evidence="3" id="KW-0812">Transmembrane</keyword>
<dbReference type="KEGG" id="chq:AQ619_04090"/>
<feature type="region of interest" description="Disordered" evidence="2">
    <location>
        <begin position="36"/>
        <end position="93"/>
    </location>
</feature>
<keyword evidence="1" id="KW-0175">Coiled coil</keyword>